<protein>
    <recommendedName>
        <fullName evidence="7">Nudix hydrolase domain-containing protein</fullName>
    </recommendedName>
</protein>
<dbReference type="PROSITE" id="PS51462">
    <property type="entry name" value="NUDIX"/>
    <property type="match status" value="1"/>
</dbReference>
<name>A0A8H3I1G9_9LECA</name>
<evidence type="ECO:0000256" key="3">
    <source>
        <dbReference type="ARBA" id="ARBA00022723"/>
    </source>
</evidence>
<sequence length="358" mass="39799">MARRQPMSSSAGSKDADRAILRPSASVILVSPTNKVLLLHRVHTSSAFPSAYVFAGGNLSAFQDGEIPAADSPARHLDSDVYRRAAVRETFEESGILLAKRHKDDTHLIAVRNSKRERIRKAVHANELKLTDWLAEIGAEPDIDALIPFTRWITPSNVPKRFTTQMYLYFLPLNEDDGDIMESSSQIPNPTSDGGVEHTAAEFDYASNWLSLANSKAYPRTSDGSKEDVIMFPPQVFLLHLLAPLLPLPKERPFRIEELSKQRDDVLAFLQTSQPLWADKCISPYHIGVADDGRTIVGLDKPGPSELVRGGRRGDFERVILTKFSKAGPTQGEVRWRRDIPSDNLSPKANCSVGLMYL</sequence>
<keyword evidence="3" id="KW-0479">Metal-binding</keyword>
<dbReference type="AlphaFoldDB" id="A0A8H3I1G9"/>
<dbReference type="PANTHER" id="PTHR12318:SF0">
    <property type="entry name" value="ACYL-COENZYME A DIPHOSPHATASE NUDT19"/>
    <property type="match status" value="1"/>
</dbReference>
<evidence type="ECO:0000256" key="4">
    <source>
        <dbReference type="ARBA" id="ARBA00022801"/>
    </source>
</evidence>
<dbReference type="InterPro" id="IPR015797">
    <property type="entry name" value="NUDIX_hydrolase-like_dom_sf"/>
</dbReference>
<evidence type="ECO:0000256" key="5">
    <source>
        <dbReference type="ARBA" id="ARBA00022842"/>
    </source>
</evidence>
<dbReference type="OrthoDB" id="1695362at2759"/>
<evidence type="ECO:0000259" key="7">
    <source>
        <dbReference type="PROSITE" id="PS51462"/>
    </source>
</evidence>
<proteinExistence type="predicted"/>
<comment type="cofactor">
    <cofactor evidence="2">
        <name>Mg(2+)</name>
        <dbReference type="ChEBI" id="CHEBI:18420"/>
    </cofactor>
</comment>
<dbReference type="GO" id="GO:0016818">
    <property type="term" value="F:hydrolase activity, acting on acid anhydrides, in phosphorus-containing anhydrides"/>
    <property type="evidence" value="ECO:0007669"/>
    <property type="project" value="InterPro"/>
</dbReference>
<organism evidence="8 9">
    <name type="scientific">Gomphillus americanus</name>
    <dbReference type="NCBI Taxonomy" id="1940652"/>
    <lineage>
        <taxon>Eukaryota</taxon>
        <taxon>Fungi</taxon>
        <taxon>Dikarya</taxon>
        <taxon>Ascomycota</taxon>
        <taxon>Pezizomycotina</taxon>
        <taxon>Lecanoromycetes</taxon>
        <taxon>OSLEUM clade</taxon>
        <taxon>Ostropomycetidae</taxon>
        <taxon>Ostropales</taxon>
        <taxon>Graphidaceae</taxon>
        <taxon>Gomphilloideae</taxon>
        <taxon>Gomphillus</taxon>
    </lineage>
</organism>
<dbReference type="InterPro" id="IPR000086">
    <property type="entry name" value="NUDIX_hydrolase_dom"/>
</dbReference>
<dbReference type="EMBL" id="CAJPDQ010000001">
    <property type="protein sequence ID" value="CAF9903595.1"/>
    <property type="molecule type" value="Genomic_DNA"/>
</dbReference>
<comment type="caution">
    <text evidence="8">The sequence shown here is derived from an EMBL/GenBank/DDBJ whole genome shotgun (WGS) entry which is preliminary data.</text>
</comment>
<dbReference type="CDD" id="cd18870">
    <property type="entry name" value="NUDIX_AcylCoAdiphos_Nudt19"/>
    <property type="match status" value="1"/>
</dbReference>
<evidence type="ECO:0000256" key="6">
    <source>
        <dbReference type="ARBA" id="ARBA00023211"/>
    </source>
</evidence>
<feature type="domain" description="Nudix hydrolase" evidence="7">
    <location>
        <begin position="20"/>
        <end position="234"/>
    </location>
</feature>
<evidence type="ECO:0000313" key="9">
    <source>
        <dbReference type="Proteomes" id="UP000664169"/>
    </source>
</evidence>
<comment type="cofactor">
    <cofactor evidence="1">
        <name>Mn(2+)</name>
        <dbReference type="ChEBI" id="CHEBI:29035"/>
    </cofactor>
</comment>
<keyword evidence="4" id="KW-0378">Hydrolase</keyword>
<dbReference type="GO" id="GO:0005739">
    <property type="term" value="C:mitochondrion"/>
    <property type="evidence" value="ECO:0007669"/>
    <property type="project" value="TreeGrafter"/>
</dbReference>
<accession>A0A8H3I1G9</accession>
<dbReference type="Gene3D" id="3.90.79.10">
    <property type="entry name" value="Nucleoside Triphosphate Pyrophosphohydrolase"/>
    <property type="match status" value="1"/>
</dbReference>
<dbReference type="Proteomes" id="UP000664169">
    <property type="component" value="Unassembled WGS sequence"/>
</dbReference>
<evidence type="ECO:0000256" key="1">
    <source>
        <dbReference type="ARBA" id="ARBA00001936"/>
    </source>
</evidence>
<keyword evidence="9" id="KW-1185">Reference proteome</keyword>
<gene>
    <name evidence="8" type="ORF">GOMPHAMPRED_000413</name>
</gene>
<evidence type="ECO:0000256" key="2">
    <source>
        <dbReference type="ARBA" id="ARBA00001946"/>
    </source>
</evidence>
<dbReference type="SUPFAM" id="SSF55811">
    <property type="entry name" value="Nudix"/>
    <property type="match status" value="1"/>
</dbReference>
<evidence type="ECO:0000313" key="8">
    <source>
        <dbReference type="EMBL" id="CAF9903595.1"/>
    </source>
</evidence>
<dbReference type="PANTHER" id="PTHR12318">
    <property type="entry name" value="TESTOSTERONE-REGULATED PROTEIN RP2"/>
    <property type="match status" value="1"/>
</dbReference>
<dbReference type="GO" id="GO:0046872">
    <property type="term" value="F:metal ion binding"/>
    <property type="evidence" value="ECO:0007669"/>
    <property type="project" value="UniProtKB-KW"/>
</dbReference>
<keyword evidence="6" id="KW-0464">Manganese</keyword>
<keyword evidence="5" id="KW-0460">Magnesium</keyword>
<reference evidence="8" key="1">
    <citation type="submission" date="2021-03" db="EMBL/GenBank/DDBJ databases">
        <authorList>
            <person name="Tagirdzhanova G."/>
        </authorList>
    </citation>
    <scope>NUCLEOTIDE SEQUENCE</scope>
</reference>
<dbReference type="InterPro" id="IPR039121">
    <property type="entry name" value="NUDT19"/>
</dbReference>